<dbReference type="Proteomes" id="UP000823486">
    <property type="component" value="Unassembled WGS sequence"/>
</dbReference>
<dbReference type="EMBL" id="JAFBFI010000004">
    <property type="protein sequence ID" value="MBM7691849.1"/>
    <property type="molecule type" value="Genomic_DNA"/>
</dbReference>
<dbReference type="InterPro" id="IPR012655">
    <property type="entry name" value="YrzI"/>
</dbReference>
<dbReference type="Pfam" id="PF09501">
    <property type="entry name" value="Bac_small_YrzI"/>
    <property type="match status" value="1"/>
</dbReference>
<comment type="caution">
    <text evidence="1">The sequence shown here is derived from an EMBL/GenBank/DDBJ whole genome shotgun (WGS) entry which is preliminary data.</text>
</comment>
<reference evidence="1 2" key="1">
    <citation type="submission" date="2021-01" db="EMBL/GenBank/DDBJ databases">
        <title>Genomic Encyclopedia of Type Strains, Phase IV (KMG-IV): sequencing the most valuable type-strain genomes for metagenomic binning, comparative biology and taxonomic classification.</title>
        <authorList>
            <person name="Goeker M."/>
        </authorList>
    </citation>
    <scope>NUCLEOTIDE SEQUENCE [LARGE SCALE GENOMIC DNA]</scope>
    <source>
        <strain evidence="1 2">DSM 105482</strain>
    </source>
</reference>
<accession>A0ABS2QGM8</accession>
<gene>
    <name evidence="1" type="ORF">JOC77_001259</name>
</gene>
<dbReference type="RefSeq" id="WP_204540193.1">
    <property type="nucleotide sequence ID" value="NZ_JAFBFI010000004.1"/>
</dbReference>
<organism evidence="1 2">
    <name type="scientific">Peribacillus deserti</name>
    <dbReference type="NCBI Taxonomy" id="673318"/>
    <lineage>
        <taxon>Bacteria</taxon>
        <taxon>Bacillati</taxon>
        <taxon>Bacillota</taxon>
        <taxon>Bacilli</taxon>
        <taxon>Bacillales</taxon>
        <taxon>Bacillaceae</taxon>
        <taxon>Peribacillus</taxon>
    </lineage>
</organism>
<evidence type="ECO:0000313" key="2">
    <source>
        <dbReference type="Proteomes" id="UP000823486"/>
    </source>
</evidence>
<keyword evidence="2" id="KW-1185">Reference proteome</keyword>
<proteinExistence type="predicted"/>
<evidence type="ECO:0000313" key="1">
    <source>
        <dbReference type="EMBL" id="MBM7691849.1"/>
    </source>
</evidence>
<protein>
    <submittedName>
        <fullName evidence="1">Uncharacterized protein (TIGR02413 family)</fullName>
    </submittedName>
</protein>
<sequence length="46" mass="5480">MTIHMLFFTIIIKKKGLSRQEALHQESIKEWHEKNIDKSLQIGNIM</sequence>
<name>A0ABS2QGM8_9BACI</name>